<dbReference type="Gene3D" id="3.40.190.290">
    <property type="match status" value="1"/>
</dbReference>
<accession>A0A158L319</accession>
<sequence length="223" mass="24601">MADAESGARVELRPLPEKTSGLLRMTAPSGFRQSVAPPMLASLLKANPELRIDFDIPIIRLVSSDRGSTQPCGSRRWGTPNWWEEVTSNARLVCAAQGYLKKHGRPLRAADLDSHASIRLGAVRRWPLIVDGALIRKRVDAYVTTTGVEAERCCARSWTCVVDVLECVRAISRHRAGADRFGGCGDVGFVGLGGMPSRRYVPNRANVFLYAFRNQLVESSERH</sequence>
<dbReference type="SUPFAM" id="SSF53850">
    <property type="entry name" value="Periplasmic binding protein-like II"/>
    <property type="match status" value="1"/>
</dbReference>
<gene>
    <name evidence="1" type="ORF">AWB74_08078</name>
</gene>
<name>A0A158L319_9BURK</name>
<dbReference type="Proteomes" id="UP000055019">
    <property type="component" value="Unassembled WGS sequence"/>
</dbReference>
<protein>
    <submittedName>
        <fullName evidence="1">LysR family transcriptional regulator</fullName>
    </submittedName>
</protein>
<reference evidence="1" key="1">
    <citation type="submission" date="2016-01" db="EMBL/GenBank/DDBJ databases">
        <authorList>
            <person name="Peeters C."/>
        </authorList>
    </citation>
    <scope>NUCLEOTIDE SEQUENCE [LARGE SCALE GENOMIC DNA]</scope>
    <source>
        <strain evidence="1">LMG 29317</strain>
    </source>
</reference>
<proteinExistence type="predicted"/>
<organism evidence="1 2">
    <name type="scientific">Caballeronia arvi</name>
    <dbReference type="NCBI Taxonomy" id="1777135"/>
    <lineage>
        <taxon>Bacteria</taxon>
        <taxon>Pseudomonadati</taxon>
        <taxon>Pseudomonadota</taxon>
        <taxon>Betaproteobacteria</taxon>
        <taxon>Burkholderiales</taxon>
        <taxon>Burkholderiaceae</taxon>
        <taxon>Caballeronia</taxon>
    </lineage>
</organism>
<evidence type="ECO:0000313" key="2">
    <source>
        <dbReference type="Proteomes" id="UP000055019"/>
    </source>
</evidence>
<evidence type="ECO:0000313" key="1">
    <source>
        <dbReference type="EMBL" id="SAL87353.1"/>
    </source>
</evidence>
<keyword evidence="2" id="KW-1185">Reference proteome</keyword>
<dbReference type="EMBL" id="FCOM02000089">
    <property type="protein sequence ID" value="SAL87353.1"/>
    <property type="molecule type" value="Genomic_DNA"/>
</dbReference>
<comment type="caution">
    <text evidence="1">The sequence shown here is derived from an EMBL/GenBank/DDBJ whole genome shotgun (WGS) entry which is preliminary data.</text>
</comment>
<dbReference type="AlphaFoldDB" id="A0A158L319"/>